<dbReference type="CDD" id="cd09917">
    <property type="entry name" value="F-box_SF"/>
    <property type="match status" value="1"/>
</dbReference>
<feature type="domain" description="F-box" evidence="2">
    <location>
        <begin position="71"/>
        <end position="117"/>
    </location>
</feature>
<gene>
    <name evidence="3" type="ORF">MPH_00383</name>
</gene>
<evidence type="ECO:0000259" key="2">
    <source>
        <dbReference type="PROSITE" id="PS50181"/>
    </source>
</evidence>
<dbReference type="SUPFAM" id="SSF81383">
    <property type="entry name" value="F-box domain"/>
    <property type="match status" value="1"/>
</dbReference>
<protein>
    <submittedName>
        <fullName evidence="3">F-box domain cyclin-like protein</fullName>
    </submittedName>
</protein>
<dbReference type="Gene3D" id="1.20.1280.50">
    <property type="match status" value="1"/>
</dbReference>
<dbReference type="InParanoid" id="K2RI96"/>
<dbReference type="VEuPathDB" id="FungiDB:MPH_00383"/>
<dbReference type="HOGENOM" id="CLU_2050094_0_0_1"/>
<dbReference type="AlphaFoldDB" id="K2RI96"/>
<dbReference type="InterPro" id="IPR001810">
    <property type="entry name" value="F-box_dom"/>
</dbReference>
<dbReference type="Proteomes" id="UP000007129">
    <property type="component" value="Unassembled WGS sequence"/>
</dbReference>
<name>K2RI96_MACPH</name>
<sequence length="120" mass="12716">MAPSAVPIEGYAATGTDDASLARPTKRLRLGAADSRADIDSEEPAAIPPHPLGVKPAGNALTANVNLKLHAGNFAVLPDELLAQFLECLDGPTLVRLGGTCKALYAFTRFDELWRALFTE</sequence>
<accession>K2RI96</accession>
<reference evidence="3 4" key="1">
    <citation type="journal article" date="2012" name="BMC Genomics">
        <title>Tools to kill: Genome of one of the most destructive plant pathogenic fungi Macrophomina phaseolina.</title>
        <authorList>
            <person name="Islam M.S."/>
            <person name="Haque M.S."/>
            <person name="Islam M.M."/>
            <person name="Emdad E.M."/>
            <person name="Halim A."/>
            <person name="Hossen Q.M.M."/>
            <person name="Hossain M.Z."/>
            <person name="Ahmed B."/>
            <person name="Rahim S."/>
            <person name="Rahman M.S."/>
            <person name="Alam M.M."/>
            <person name="Hou S."/>
            <person name="Wan X."/>
            <person name="Saito J.A."/>
            <person name="Alam M."/>
        </authorList>
    </citation>
    <scope>NUCLEOTIDE SEQUENCE [LARGE SCALE GENOMIC DNA]</scope>
    <source>
        <strain evidence="3 4">MS6</strain>
    </source>
</reference>
<comment type="caution">
    <text evidence="3">The sequence shown here is derived from an EMBL/GenBank/DDBJ whole genome shotgun (WGS) entry which is preliminary data.</text>
</comment>
<evidence type="ECO:0000256" key="1">
    <source>
        <dbReference type="SAM" id="MobiDB-lite"/>
    </source>
</evidence>
<dbReference type="Pfam" id="PF12937">
    <property type="entry name" value="F-box-like"/>
    <property type="match status" value="1"/>
</dbReference>
<evidence type="ECO:0000313" key="4">
    <source>
        <dbReference type="Proteomes" id="UP000007129"/>
    </source>
</evidence>
<organism evidence="3 4">
    <name type="scientific">Macrophomina phaseolina (strain MS6)</name>
    <name type="common">Charcoal rot fungus</name>
    <dbReference type="NCBI Taxonomy" id="1126212"/>
    <lineage>
        <taxon>Eukaryota</taxon>
        <taxon>Fungi</taxon>
        <taxon>Dikarya</taxon>
        <taxon>Ascomycota</taxon>
        <taxon>Pezizomycotina</taxon>
        <taxon>Dothideomycetes</taxon>
        <taxon>Dothideomycetes incertae sedis</taxon>
        <taxon>Botryosphaeriales</taxon>
        <taxon>Botryosphaeriaceae</taxon>
        <taxon>Macrophomina</taxon>
    </lineage>
</organism>
<evidence type="ECO:0000313" key="3">
    <source>
        <dbReference type="EMBL" id="EKG22316.1"/>
    </source>
</evidence>
<proteinExistence type="predicted"/>
<dbReference type="EMBL" id="AHHD01000025">
    <property type="protein sequence ID" value="EKG22316.1"/>
    <property type="molecule type" value="Genomic_DNA"/>
</dbReference>
<dbReference type="OrthoDB" id="424465at2759"/>
<dbReference type="PROSITE" id="PS50181">
    <property type="entry name" value="FBOX"/>
    <property type="match status" value="1"/>
</dbReference>
<dbReference type="InterPro" id="IPR036047">
    <property type="entry name" value="F-box-like_dom_sf"/>
</dbReference>
<dbReference type="STRING" id="1126212.K2RI96"/>
<feature type="region of interest" description="Disordered" evidence="1">
    <location>
        <begin position="33"/>
        <end position="52"/>
    </location>
</feature>